<protein>
    <recommendedName>
        <fullName evidence="4">Transmembrane protein</fullName>
    </recommendedName>
</protein>
<organism evidence="2 3">
    <name type="scientific">Sterolibacterium denitrificans</name>
    <dbReference type="NCBI Taxonomy" id="157592"/>
    <lineage>
        <taxon>Bacteria</taxon>
        <taxon>Pseudomonadati</taxon>
        <taxon>Pseudomonadota</taxon>
        <taxon>Betaproteobacteria</taxon>
        <taxon>Nitrosomonadales</taxon>
        <taxon>Sterolibacteriaceae</taxon>
        <taxon>Sterolibacterium</taxon>
    </lineage>
</organism>
<sequence>MNLGDLAVLTLVLMLLIWIPIANIGFLAGYLRAILKVVRGEGRAEVGDLFKAWDCFGNLLVYVVLVVIASAILSVVPLLGVLASAALGFAAFPGFYLIIDRNRNFVDAFKWGISAIQANPVDWLLTYLVGMLISGIGTLLLFIGVILTMPLGALIFCQQYENNKPA</sequence>
<proteinExistence type="predicted"/>
<evidence type="ECO:0000256" key="1">
    <source>
        <dbReference type="SAM" id="Phobius"/>
    </source>
</evidence>
<keyword evidence="3" id="KW-1185">Reference proteome</keyword>
<dbReference type="EMBL" id="LFZK01000001">
    <property type="protein sequence ID" value="KYC29565.1"/>
    <property type="molecule type" value="Genomic_DNA"/>
</dbReference>
<dbReference type="Proteomes" id="UP000243416">
    <property type="component" value="Unassembled WGS sequence"/>
</dbReference>
<keyword evidence="1" id="KW-1133">Transmembrane helix</keyword>
<comment type="caution">
    <text evidence="2">The sequence shown here is derived from an EMBL/GenBank/DDBJ whole genome shotgun (WGS) entry which is preliminary data.</text>
</comment>
<keyword evidence="1" id="KW-0812">Transmembrane</keyword>
<feature type="transmembrane region" description="Helical" evidence="1">
    <location>
        <begin position="6"/>
        <end position="31"/>
    </location>
</feature>
<keyword evidence="1" id="KW-0472">Membrane</keyword>
<reference evidence="2 3" key="1">
    <citation type="journal article" date="2016" name="ISME J.">
        <title>Integrated multi-omics analyses reveal the biochemical mechanisms and phylogenetic relevance of anaerobic androgen biodegradation in the environment.</title>
        <authorList>
            <person name="Yang F.C."/>
            <person name="Chen Y.L."/>
            <person name="Tang S.L."/>
            <person name="Yu C.P."/>
            <person name="Wang P.H."/>
            <person name="Ismail W."/>
            <person name="Wang C.H."/>
            <person name="Ding J.Y."/>
            <person name="Yang C.Y."/>
            <person name="Yang C.Y."/>
            <person name="Chiang Y.R."/>
        </authorList>
    </citation>
    <scope>NUCLEOTIDE SEQUENCE [LARGE SCALE GENOMIC DNA]</scope>
    <source>
        <strain evidence="2 3">DSM 13999</strain>
    </source>
</reference>
<evidence type="ECO:0008006" key="4">
    <source>
        <dbReference type="Google" id="ProtNLM"/>
    </source>
</evidence>
<name>A0A656ZCY8_9PROT</name>
<evidence type="ECO:0000313" key="3">
    <source>
        <dbReference type="Proteomes" id="UP000243416"/>
    </source>
</evidence>
<feature type="transmembrane region" description="Helical" evidence="1">
    <location>
        <begin position="52"/>
        <end position="73"/>
    </location>
</feature>
<feature type="transmembrane region" description="Helical" evidence="1">
    <location>
        <begin position="79"/>
        <end position="99"/>
    </location>
</feature>
<gene>
    <name evidence="2" type="ORF">ACY05_01505</name>
</gene>
<accession>A0A656ZCY8</accession>
<evidence type="ECO:0000313" key="2">
    <source>
        <dbReference type="EMBL" id="KYC29565.1"/>
    </source>
</evidence>
<dbReference type="AlphaFoldDB" id="A0A656ZCY8"/>